<proteinExistence type="inferred from homology"/>
<evidence type="ECO:0000259" key="6">
    <source>
        <dbReference type="PROSITE" id="PS50263"/>
    </source>
</evidence>
<protein>
    <recommendedName>
        <fullName evidence="5">Omega-amidase YafV</fullName>
        <ecNumber evidence="3">3.5.1.3</ecNumber>
    </recommendedName>
</protein>
<reference evidence="7 8" key="1">
    <citation type="submission" date="2018-03" db="EMBL/GenBank/DDBJ databases">
        <title>Cross-interface Injection: A General Nanoliter Liquid Handling Method Applied to Single Cells Genome Amplification Automated Nanoliter Liquid Handling Applied to Single Cell Multiple Displacement Amplification.</title>
        <authorList>
            <person name="Yun J."/>
            <person name="Xu P."/>
            <person name="Xu J."/>
            <person name="Dai X."/>
            <person name="Wang Y."/>
            <person name="Zheng X."/>
            <person name="Cao C."/>
            <person name="Yi Q."/>
            <person name="Zhu Y."/>
            <person name="Wang L."/>
            <person name="Dong Z."/>
            <person name="Huang Y."/>
            <person name="Huang L."/>
            <person name="Du W."/>
        </authorList>
    </citation>
    <scope>NUCLEOTIDE SEQUENCE [LARGE SCALE GENOMIC DNA]</scope>
    <source>
        <strain evidence="7 8">Z-D1-2</strain>
    </source>
</reference>
<gene>
    <name evidence="7" type="ORF">C9994_02390</name>
</gene>
<evidence type="ECO:0000313" key="8">
    <source>
        <dbReference type="Proteomes" id="UP000240608"/>
    </source>
</evidence>
<comment type="catalytic activity">
    <reaction evidence="4">
        <text>a monoamide of a dicarboxylate + H2O = a dicarboxylate + NH4(+)</text>
        <dbReference type="Rhea" id="RHEA:11716"/>
        <dbReference type="ChEBI" id="CHEBI:15377"/>
        <dbReference type="ChEBI" id="CHEBI:28938"/>
        <dbReference type="ChEBI" id="CHEBI:28965"/>
        <dbReference type="ChEBI" id="CHEBI:77450"/>
        <dbReference type="EC" id="3.5.1.3"/>
    </reaction>
</comment>
<evidence type="ECO:0000256" key="2">
    <source>
        <dbReference type="ARBA" id="ARBA00022801"/>
    </source>
</evidence>
<sequence>MQDLRITTIQTPLHWQDKQANLAMLEEKIWQIDDETDIIVLPEMFNTGFSMQAEKLAEPMNLHTFKWMRQMAEQKNAVVTGSYIVNDGGKYFNRLIWMQPDGNYSTYDKRHLFRMADEDAHYSPGTNQLIVEWKGWKIKPLVCYDLRFPVWCRNNSEDDEMAFDLVLFVANWPAVRVNAWDTLLQARAIENLSYCIGVNRIGDDGNGVPHNGHSAVYNPKGEAIYFANDREEIKTVVLSKDELRAFRKKFPAYLDADRFKVM</sequence>
<dbReference type="InterPro" id="IPR003010">
    <property type="entry name" value="C-N_Hydrolase"/>
</dbReference>
<dbReference type="EC" id="3.5.1.3" evidence="3"/>
<dbReference type="Proteomes" id="UP000240608">
    <property type="component" value="Unassembled WGS sequence"/>
</dbReference>
<dbReference type="GO" id="GO:0106008">
    <property type="term" value="F:2-oxoglutaramate amidase activity"/>
    <property type="evidence" value="ECO:0007669"/>
    <property type="project" value="TreeGrafter"/>
</dbReference>
<feature type="domain" description="CN hydrolase" evidence="6">
    <location>
        <begin position="4"/>
        <end position="245"/>
    </location>
</feature>
<evidence type="ECO:0000256" key="5">
    <source>
        <dbReference type="ARBA" id="ARBA00072139"/>
    </source>
</evidence>
<dbReference type="FunFam" id="3.60.110.10:FF:000004">
    <property type="entry name" value="Carbon-nitrogen hydrolase"/>
    <property type="match status" value="1"/>
</dbReference>
<dbReference type="AlphaFoldDB" id="A0A2T4DUR5"/>
<evidence type="ECO:0000256" key="1">
    <source>
        <dbReference type="ARBA" id="ARBA00010613"/>
    </source>
</evidence>
<dbReference type="InterPro" id="IPR036526">
    <property type="entry name" value="C-N_Hydrolase_sf"/>
</dbReference>
<accession>A0A2T4DUR5</accession>
<comment type="similarity">
    <text evidence="1">Belongs to the carbon-nitrogen hydrolase superfamily. NIT1/NIT2 family.</text>
</comment>
<organism evidence="7 8">
    <name type="scientific">Marivirga lumbricoides</name>
    <dbReference type="NCBI Taxonomy" id="1046115"/>
    <lineage>
        <taxon>Bacteria</taxon>
        <taxon>Pseudomonadati</taxon>
        <taxon>Bacteroidota</taxon>
        <taxon>Cytophagia</taxon>
        <taxon>Cytophagales</taxon>
        <taxon>Marivirgaceae</taxon>
        <taxon>Marivirga</taxon>
    </lineage>
</organism>
<dbReference type="Gene3D" id="3.60.110.10">
    <property type="entry name" value="Carbon-nitrogen hydrolase"/>
    <property type="match status" value="1"/>
</dbReference>
<evidence type="ECO:0000256" key="4">
    <source>
        <dbReference type="ARBA" id="ARBA00052904"/>
    </source>
</evidence>
<dbReference type="PANTHER" id="PTHR47799">
    <property type="entry name" value="OMEGA-AMIDASE YAFV"/>
    <property type="match status" value="1"/>
</dbReference>
<dbReference type="PROSITE" id="PS50263">
    <property type="entry name" value="CN_HYDROLASE"/>
    <property type="match status" value="1"/>
</dbReference>
<dbReference type="GO" id="GO:0050152">
    <property type="term" value="F:omega-amidase activity"/>
    <property type="evidence" value="ECO:0007669"/>
    <property type="project" value="UniProtKB-EC"/>
</dbReference>
<dbReference type="SUPFAM" id="SSF56317">
    <property type="entry name" value="Carbon-nitrogen hydrolase"/>
    <property type="match status" value="1"/>
</dbReference>
<dbReference type="InterPro" id="IPR052737">
    <property type="entry name" value="Omega-amidase_YafV"/>
</dbReference>
<keyword evidence="2 7" id="KW-0378">Hydrolase</keyword>
<dbReference type="NCBIfam" id="NF007757">
    <property type="entry name" value="PRK10438.1"/>
    <property type="match status" value="1"/>
</dbReference>
<comment type="caution">
    <text evidence="7">The sequence shown here is derived from an EMBL/GenBank/DDBJ whole genome shotgun (WGS) entry which is preliminary data.</text>
</comment>
<evidence type="ECO:0000256" key="3">
    <source>
        <dbReference type="ARBA" id="ARBA00039118"/>
    </source>
</evidence>
<dbReference type="PANTHER" id="PTHR47799:SF1">
    <property type="entry name" value="OMEGA-AMIDASE YAFV"/>
    <property type="match status" value="1"/>
</dbReference>
<dbReference type="Pfam" id="PF00795">
    <property type="entry name" value="CN_hydrolase"/>
    <property type="match status" value="1"/>
</dbReference>
<dbReference type="EMBL" id="PYVU01000011">
    <property type="protein sequence ID" value="PTB97552.1"/>
    <property type="molecule type" value="Genomic_DNA"/>
</dbReference>
<dbReference type="CDD" id="cd07575">
    <property type="entry name" value="Xc-1258_like"/>
    <property type="match status" value="1"/>
</dbReference>
<evidence type="ECO:0000313" key="7">
    <source>
        <dbReference type="EMBL" id="PTB97552.1"/>
    </source>
</evidence>
<name>A0A2T4DUR5_9BACT</name>